<evidence type="ECO:0000313" key="3">
    <source>
        <dbReference type="EMBL" id="CAD9455536.1"/>
    </source>
</evidence>
<dbReference type="GO" id="GO:0016757">
    <property type="term" value="F:glycosyltransferase activity"/>
    <property type="evidence" value="ECO:0007669"/>
    <property type="project" value="UniProtKB-UniRule"/>
</dbReference>
<keyword evidence="1" id="KW-0808">Transferase</keyword>
<dbReference type="EC" id="2.4.1.-" evidence="1"/>
<reference evidence="3" key="1">
    <citation type="submission" date="2021-01" db="EMBL/GenBank/DDBJ databases">
        <authorList>
            <person name="Corre E."/>
            <person name="Pelletier E."/>
            <person name="Niang G."/>
            <person name="Scheremetjew M."/>
            <person name="Finn R."/>
            <person name="Kale V."/>
            <person name="Holt S."/>
            <person name="Cochrane G."/>
            <person name="Meng A."/>
            <person name="Brown T."/>
            <person name="Cohen L."/>
        </authorList>
    </citation>
    <scope>NUCLEOTIDE SEQUENCE</scope>
    <source>
        <strain evidence="3">CCMP1381</strain>
    </source>
</reference>
<name>A0A7S2DJ44_9STRA</name>
<accession>A0A7S2DJ44</accession>
<gene>
    <name evidence="3" type="ORF">DSPE1174_LOCUS22725</name>
</gene>
<comment type="similarity">
    <text evidence="1">Belongs to the glycosyltransferase 10 family.</text>
</comment>
<comment type="subcellular location">
    <subcellularLocation>
        <location evidence="1">Golgi apparatus</location>
        <location evidence="1">Golgi stack membrane</location>
        <topology evidence="1">Single-pass type II membrane protein</topology>
    </subcellularLocation>
</comment>
<sequence length="148" mass="17011">MDDHDGQQQQYSRCDNKLTLPAPPAAKLLVFSVFFHIAIENVSQKDYFTEKLIDCLLTRTVPVYWGCPNICDYFDVSGIIVIEDESDDDDPDGGAVVSDNIVRVLKSLTPEDYFRRQEAIDRNYFLACKWINQNARMEHAIRCSLNDQ</sequence>
<dbReference type="InterPro" id="IPR038577">
    <property type="entry name" value="GT10-like_C_sf"/>
</dbReference>
<dbReference type="AlphaFoldDB" id="A0A7S2DJ44"/>
<evidence type="ECO:0000259" key="2">
    <source>
        <dbReference type="Pfam" id="PF00852"/>
    </source>
</evidence>
<dbReference type="SUPFAM" id="SSF53756">
    <property type="entry name" value="UDP-Glycosyltransferase/glycogen phosphorylase"/>
    <property type="match status" value="1"/>
</dbReference>
<proteinExistence type="inferred from homology"/>
<feature type="domain" description="Fucosyltransferase C-terminal" evidence="2">
    <location>
        <begin position="11"/>
        <end position="68"/>
    </location>
</feature>
<dbReference type="InterPro" id="IPR055270">
    <property type="entry name" value="Glyco_tran_10_C"/>
</dbReference>
<keyword evidence="1" id="KW-0328">Glycosyltransferase</keyword>
<keyword evidence="1" id="KW-0333">Golgi apparatus</keyword>
<keyword evidence="1" id="KW-0472">Membrane</keyword>
<dbReference type="GO" id="GO:0032580">
    <property type="term" value="C:Golgi cisterna membrane"/>
    <property type="evidence" value="ECO:0007669"/>
    <property type="project" value="UniProtKB-SubCell"/>
</dbReference>
<dbReference type="Pfam" id="PF00852">
    <property type="entry name" value="Glyco_transf_10"/>
    <property type="match status" value="1"/>
</dbReference>
<organism evidence="3">
    <name type="scientific">Octactis speculum</name>
    <dbReference type="NCBI Taxonomy" id="3111310"/>
    <lineage>
        <taxon>Eukaryota</taxon>
        <taxon>Sar</taxon>
        <taxon>Stramenopiles</taxon>
        <taxon>Ochrophyta</taxon>
        <taxon>Dictyochophyceae</taxon>
        <taxon>Dictyochales</taxon>
        <taxon>Dictyochaceae</taxon>
        <taxon>Octactis</taxon>
    </lineage>
</organism>
<evidence type="ECO:0000256" key="1">
    <source>
        <dbReference type="RuleBase" id="RU003832"/>
    </source>
</evidence>
<keyword evidence="1" id="KW-0812">Transmembrane</keyword>
<dbReference type="Gene3D" id="3.40.50.11660">
    <property type="entry name" value="Glycosyl transferase family 10, C-terminal domain"/>
    <property type="match status" value="1"/>
</dbReference>
<protein>
    <recommendedName>
        <fullName evidence="1">Fucosyltransferase</fullName>
        <ecNumber evidence="1">2.4.1.-</ecNumber>
    </recommendedName>
</protein>
<dbReference type="UniPathway" id="UPA00378"/>
<dbReference type="EMBL" id="HBGS01044086">
    <property type="protein sequence ID" value="CAD9455536.1"/>
    <property type="molecule type" value="Transcribed_RNA"/>
</dbReference>